<dbReference type="WBParaSite" id="SRAE_2000084600.1">
    <property type="protein sequence ID" value="SRAE_2000084600.1"/>
    <property type="gene ID" value="WBGene00261046"/>
</dbReference>
<dbReference type="RefSeq" id="XP_024505376.1">
    <property type="nucleotide sequence ID" value="XM_024651727.1"/>
</dbReference>
<dbReference type="Proteomes" id="UP000035682">
    <property type="component" value="Unplaced"/>
</dbReference>
<keyword evidence="1" id="KW-0175">Coiled coil</keyword>
<evidence type="ECO:0000313" key="3">
    <source>
        <dbReference type="Proteomes" id="UP000035682"/>
    </source>
</evidence>
<reference evidence="2 3" key="1">
    <citation type="submission" date="2014-09" db="EMBL/GenBank/DDBJ databases">
        <authorList>
            <person name="Martin A.A."/>
        </authorList>
    </citation>
    <scope>NUCLEOTIDE SEQUENCE</scope>
    <source>
        <strain evidence="3">ED321</strain>
        <strain evidence="2">ED321 Heterogonic</strain>
    </source>
</reference>
<keyword evidence="3" id="KW-1185">Reference proteome</keyword>
<dbReference type="AlphaFoldDB" id="A0A090L8U0"/>
<dbReference type="WormBase" id="SRAE_2000084600">
    <property type="protein sequence ID" value="SRP09668"/>
    <property type="gene ID" value="WBGene00261046"/>
</dbReference>
<sequence>MNDNKIPIFLKNFVEEEIQTHEKLDKKLKETAEKYERSYEKVKILNEIKSKNNNIDEKIFLLKEALETIKIENIKNYQNPLEAEKVIEENLRRKQTILKEKLLRLDELIKIRKELEEKLCDKDRKNKDGKMEILYSINF</sequence>
<organism evidence="2">
    <name type="scientific">Strongyloides ratti</name>
    <name type="common">Parasitic roundworm</name>
    <dbReference type="NCBI Taxonomy" id="34506"/>
    <lineage>
        <taxon>Eukaryota</taxon>
        <taxon>Metazoa</taxon>
        <taxon>Ecdysozoa</taxon>
        <taxon>Nematoda</taxon>
        <taxon>Chromadorea</taxon>
        <taxon>Rhabditida</taxon>
        <taxon>Tylenchina</taxon>
        <taxon>Panagrolaimomorpha</taxon>
        <taxon>Strongyloidoidea</taxon>
        <taxon>Strongyloididae</taxon>
        <taxon>Strongyloides</taxon>
    </lineage>
</organism>
<dbReference type="EMBL" id="LN609529">
    <property type="protein sequence ID" value="CEF66176.1"/>
    <property type="molecule type" value="Genomic_DNA"/>
</dbReference>
<evidence type="ECO:0000313" key="2">
    <source>
        <dbReference type="EMBL" id="CEF66176.1"/>
    </source>
</evidence>
<feature type="coiled-coil region" evidence="1">
    <location>
        <begin position="14"/>
        <end position="41"/>
    </location>
</feature>
<reference evidence="4" key="2">
    <citation type="submission" date="2020-12" db="UniProtKB">
        <authorList>
            <consortium name="WormBaseParasite"/>
        </authorList>
    </citation>
    <scope>IDENTIFICATION</scope>
</reference>
<evidence type="ECO:0000313" key="5">
    <source>
        <dbReference type="WormBase" id="SRAE_2000084600"/>
    </source>
</evidence>
<evidence type="ECO:0000313" key="4">
    <source>
        <dbReference type="WBParaSite" id="SRAE_2000084600.1"/>
    </source>
</evidence>
<name>A0A090L8U0_STRRB</name>
<accession>A0A090L8U0</accession>
<protein>
    <submittedName>
        <fullName evidence="2 4">Uncharacterized protein</fullName>
    </submittedName>
</protein>
<gene>
    <name evidence="2 4 5" type="ORF">SRAE_2000084600</name>
</gene>
<dbReference type="GeneID" id="36378540"/>
<proteinExistence type="predicted"/>
<dbReference type="CTD" id="36378540"/>
<evidence type="ECO:0000256" key="1">
    <source>
        <dbReference type="SAM" id="Coils"/>
    </source>
</evidence>